<sequence length="136" mass="15626">MADNSAVRTPATEGCWMKLWSGKNTAKLIPLMSWEPSVYTRRAVAWHRRFSKKQEQMRVRGCSGLSTQEERTHFQMRGQSQREAVKAKKGKPVPNIKRKAKVSRRDLDRGLGDSDGRQSERPMKRGCRTVVARQNI</sequence>
<evidence type="ECO:0000313" key="3">
    <source>
        <dbReference type="Proteomes" id="UP001286313"/>
    </source>
</evidence>
<reference evidence="2" key="1">
    <citation type="submission" date="2023-10" db="EMBL/GenBank/DDBJ databases">
        <title>Genome assemblies of two species of porcelain crab, Petrolisthes cinctipes and Petrolisthes manimaculis (Anomura: Porcellanidae).</title>
        <authorList>
            <person name="Angst P."/>
        </authorList>
    </citation>
    <scope>NUCLEOTIDE SEQUENCE</scope>
    <source>
        <strain evidence="2">PB745_01</strain>
        <tissue evidence="2">Gill</tissue>
    </source>
</reference>
<gene>
    <name evidence="2" type="ORF">Pcinc_023642</name>
</gene>
<evidence type="ECO:0000313" key="2">
    <source>
        <dbReference type="EMBL" id="KAK3871196.1"/>
    </source>
</evidence>
<comment type="caution">
    <text evidence="2">The sequence shown here is derived from an EMBL/GenBank/DDBJ whole genome shotgun (WGS) entry which is preliminary data.</text>
</comment>
<proteinExistence type="predicted"/>
<feature type="compositionally biased region" description="Basic residues" evidence="1">
    <location>
        <begin position="87"/>
        <end position="102"/>
    </location>
</feature>
<feature type="region of interest" description="Disordered" evidence="1">
    <location>
        <begin position="52"/>
        <end position="136"/>
    </location>
</feature>
<accession>A0AAE1FCR4</accession>
<name>A0AAE1FCR4_PETCI</name>
<dbReference type="AlphaFoldDB" id="A0AAE1FCR4"/>
<feature type="compositionally biased region" description="Basic and acidic residues" evidence="1">
    <location>
        <begin position="103"/>
        <end position="123"/>
    </location>
</feature>
<dbReference type="Proteomes" id="UP001286313">
    <property type="component" value="Unassembled WGS sequence"/>
</dbReference>
<protein>
    <submittedName>
        <fullName evidence="2">Uncharacterized protein</fullName>
    </submittedName>
</protein>
<evidence type="ECO:0000256" key="1">
    <source>
        <dbReference type="SAM" id="MobiDB-lite"/>
    </source>
</evidence>
<keyword evidence="3" id="KW-1185">Reference proteome</keyword>
<dbReference type="EMBL" id="JAWQEG010002551">
    <property type="protein sequence ID" value="KAK3871196.1"/>
    <property type="molecule type" value="Genomic_DNA"/>
</dbReference>
<organism evidence="2 3">
    <name type="scientific">Petrolisthes cinctipes</name>
    <name type="common">Flat porcelain crab</name>
    <dbReference type="NCBI Taxonomy" id="88211"/>
    <lineage>
        <taxon>Eukaryota</taxon>
        <taxon>Metazoa</taxon>
        <taxon>Ecdysozoa</taxon>
        <taxon>Arthropoda</taxon>
        <taxon>Crustacea</taxon>
        <taxon>Multicrustacea</taxon>
        <taxon>Malacostraca</taxon>
        <taxon>Eumalacostraca</taxon>
        <taxon>Eucarida</taxon>
        <taxon>Decapoda</taxon>
        <taxon>Pleocyemata</taxon>
        <taxon>Anomura</taxon>
        <taxon>Galatheoidea</taxon>
        <taxon>Porcellanidae</taxon>
        <taxon>Petrolisthes</taxon>
    </lineage>
</organism>